<organism evidence="1 2">
    <name type="scientific">Paraburkholderia kirstenboschensis</name>
    <dbReference type="NCBI Taxonomy" id="1245436"/>
    <lineage>
        <taxon>Bacteria</taxon>
        <taxon>Pseudomonadati</taxon>
        <taxon>Pseudomonadota</taxon>
        <taxon>Betaproteobacteria</taxon>
        <taxon>Burkholderiales</taxon>
        <taxon>Burkholderiaceae</taxon>
        <taxon>Paraburkholderia</taxon>
    </lineage>
</organism>
<keyword evidence="2" id="KW-1185">Reference proteome</keyword>
<protein>
    <submittedName>
        <fullName evidence="1">Uncharacterized protein</fullName>
    </submittedName>
</protein>
<gene>
    <name evidence="1" type="ORF">RW095_36540</name>
</gene>
<dbReference type="Proteomes" id="UP001302652">
    <property type="component" value="Chromosome 1"/>
</dbReference>
<dbReference type="RefSeq" id="WP_317020590.1">
    <property type="nucleotide sequence ID" value="NZ_CP136513.1"/>
</dbReference>
<proteinExistence type="predicted"/>
<sequence>MTKAKRDAGSQDAVLCPVAAGILVEVDNNYRLMWITAEKCKLTFALGIDDINEFAYEGGTLGIVLHSMLHYIEIPCSRPQAENILRKVGRDPRILLPPVGSH</sequence>
<evidence type="ECO:0000313" key="2">
    <source>
        <dbReference type="Proteomes" id="UP001302652"/>
    </source>
</evidence>
<accession>A0ABZ0EMV2</accession>
<reference evidence="1 2" key="1">
    <citation type="submission" date="2023-10" db="EMBL/GenBank/DDBJ databases">
        <title>Surface-active antibiotics is a multifunctional adaptation for post-fire microbes.</title>
        <authorList>
            <person name="Liu M.D."/>
            <person name="Du Y."/>
            <person name="Koupaei S.K."/>
            <person name="Kim N.R."/>
            <person name="Zhang W."/>
            <person name="Traxler M.F."/>
        </authorList>
    </citation>
    <scope>NUCLEOTIDE SEQUENCE [LARGE SCALE GENOMIC DNA]</scope>
    <source>
        <strain evidence="1 2">F3</strain>
    </source>
</reference>
<dbReference type="EMBL" id="CP136513">
    <property type="protein sequence ID" value="WOD18270.1"/>
    <property type="molecule type" value="Genomic_DNA"/>
</dbReference>
<name>A0ABZ0EMV2_9BURK</name>
<evidence type="ECO:0000313" key="1">
    <source>
        <dbReference type="EMBL" id="WOD18270.1"/>
    </source>
</evidence>